<keyword evidence="3" id="KW-1003">Cell membrane</keyword>
<organism evidence="10 11">
    <name type="scientific">Bosea lupini</name>
    <dbReference type="NCBI Taxonomy" id="1036779"/>
    <lineage>
        <taxon>Bacteria</taxon>
        <taxon>Pseudomonadati</taxon>
        <taxon>Pseudomonadota</taxon>
        <taxon>Alphaproteobacteria</taxon>
        <taxon>Hyphomicrobiales</taxon>
        <taxon>Boseaceae</taxon>
        <taxon>Bosea</taxon>
    </lineage>
</organism>
<dbReference type="Proteomes" id="UP000199664">
    <property type="component" value="Unassembled WGS sequence"/>
</dbReference>
<feature type="transmembrane region" description="Helical" evidence="8">
    <location>
        <begin position="199"/>
        <end position="221"/>
    </location>
</feature>
<evidence type="ECO:0000256" key="4">
    <source>
        <dbReference type="ARBA" id="ARBA00022519"/>
    </source>
</evidence>
<evidence type="ECO:0000256" key="8">
    <source>
        <dbReference type="RuleBase" id="RU363032"/>
    </source>
</evidence>
<comment type="similarity">
    <text evidence="8">Belongs to the binding-protein-dependent transport system permease family.</text>
</comment>
<evidence type="ECO:0000313" key="11">
    <source>
        <dbReference type="Proteomes" id="UP000199664"/>
    </source>
</evidence>
<evidence type="ECO:0000256" key="5">
    <source>
        <dbReference type="ARBA" id="ARBA00022692"/>
    </source>
</evidence>
<evidence type="ECO:0000259" key="9">
    <source>
        <dbReference type="PROSITE" id="PS50928"/>
    </source>
</evidence>
<dbReference type="EMBL" id="FOAN01000011">
    <property type="protein sequence ID" value="SEM43842.1"/>
    <property type="molecule type" value="Genomic_DNA"/>
</dbReference>
<feature type="transmembrane region" description="Helical" evidence="8">
    <location>
        <begin position="241"/>
        <end position="263"/>
    </location>
</feature>
<dbReference type="PANTHER" id="PTHR43357">
    <property type="entry name" value="INNER MEMBRANE ABC TRANSPORTER PERMEASE PROTEIN YDCV"/>
    <property type="match status" value="1"/>
</dbReference>
<feature type="transmembrane region" description="Helical" evidence="8">
    <location>
        <begin position="22"/>
        <end position="44"/>
    </location>
</feature>
<keyword evidence="7 8" id="KW-0472">Membrane</keyword>
<dbReference type="PANTHER" id="PTHR43357:SF4">
    <property type="entry name" value="INNER MEMBRANE ABC TRANSPORTER PERMEASE PROTEIN YDCV"/>
    <property type="match status" value="1"/>
</dbReference>
<dbReference type="GO" id="GO:0005886">
    <property type="term" value="C:plasma membrane"/>
    <property type="evidence" value="ECO:0007669"/>
    <property type="project" value="UniProtKB-SubCell"/>
</dbReference>
<evidence type="ECO:0000256" key="2">
    <source>
        <dbReference type="ARBA" id="ARBA00022448"/>
    </source>
</evidence>
<dbReference type="CDD" id="cd06261">
    <property type="entry name" value="TM_PBP2"/>
    <property type="match status" value="1"/>
</dbReference>
<dbReference type="GO" id="GO:0055085">
    <property type="term" value="P:transmembrane transport"/>
    <property type="evidence" value="ECO:0007669"/>
    <property type="project" value="InterPro"/>
</dbReference>
<keyword evidence="4" id="KW-0997">Cell inner membrane</keyword>
<keyword evidence="2 8" id="KW-0813">Transport</keyword>
<dbReference type="STRING" id="1036779.SAMN04515666_111143"/>
<dbReference type="OrthoDB" id="9815533at2"/>
<keyword evidence="6 8" id="KW-1133">Transmembrane helix</keyword>
<protein>
    <submittedName>
        <fullName evidence="10">Putative spermidine/putrescine transport system permease protein</fullName>
    </submittedName>
</protein>
<evidence type="ECO:0000313" key="10">
    <source>
        <dbReference type="EMBL" id="SEM43842.1"/>
    </source>
</evidence>
<keyword evidence="11" id="KW-1185">Reference proteome</keyword>
<proteinExistence type="inferred from homology"/>
<accession>A0A1H7YCB1</accession>
<dbReference type="Gene3D" id="1.10.3720.10">
    <property type="entry name" value="MetI-like"/>
    <property type="match status" value="1"/>
</dbReference>
<feature type="transmembrane region" description="Helical" evidence="8">
    <location>
        <begin position="140"/>
        <end position="160"/>
    </location>
</feature>
<dbReference type="RefSeq" id="WP_091841682.1">
    <property type="nucleotide sequence ID" value="NZ_FOAN01000011.1"/>
</dbReference>
<feature type="transmembrane region" description="Helical" evidence="8">
    <location>
        <begin position="110"/>
        <end position="134"/>
    </location>
</feature>
<comment type="subcellular location">
    <subcellularLocation>
        <location evidence="1">Cell inner membrane</location>
        <topology evidence="1">Multi-pass membrane protein</topology>
    </subcellularLocation>
    <subcellularLocation>
        <location evidence="8">Cell membrane</location>
        <topology evidence="8">Multi-pass membrane protein</topology>
    </subcellularLocation>
</comment>
<reference evidence="11" key="1">
    <citation type="submission" date="2016-10" db="EMBL/GenBank/DDBJ databases">
        <authorList>
            <person name="Varghese N."/>
            <person name="Submissions S."/>
        </authorList>
    </citation>
    <scope>NUCLEOTIDE SEQUENCE [LARGE SCALE GENOMIC DNA]</scope>
    <source>
        <strain evidence="11">LMG 26383,CCUG 61248,R- 45681</strain>
    </source>
</reference>
<gene>
    <name evidence="10" type="ORF">SAMN04515666_111143</name>
</gene>
<dbReference type="InterPro" id="IPR000515">
    <property type="entry name" value="MetI-like"/>
</dbReference>
<dbReference type="SUPFAM" id="SSF161098">
    <property type="entry name" value="MetI-like"/>
    <property type="match status" value="1"/>
</dbReference>
<dbReference type="AlphaFoldDB" id="A0A1H7YCB1"/>
<evidence type="ECO:0000256" key="7">
    <source>
        <dbReference type="ARBA" id="ARBA00023136"/>
    </source>
</evidence>
<feature type="transmembrane region" description="Helical" evidence="8">
    <location>
        <begin position="75"/>
        <end position="98"/>
    </location>
</feature>
<sequence>MSAASPNLPGTPGALAFGAVRLAFGALVVAFLLLPLVAILPLAFTDSVFLTYPMSGPSLRWFETLATSDAWKRSIVNSLIIGSGATVLSTVVGTLAALGLRRELVPFSGVLRSIFLLPMVVPAVVLGVGMQILYARMGLASSYLGVIVAHAVLCVPFVLVNVSGSLASIDPALEKAASSLGAPPTAVFRNVTLPLAMPGILTGAVFAFATSLDEVVITLFVAGPNQTTMARQMFASLRENISPAIAAAAFVIIVLTFALLLVVKGASLFRPQRNKQRPQQT</sequence>
<keyword evidence="5 8" id="KW-0812">Transmembrane</keyword>
<feature type="domain" description="ABC transmembrane type-1" evidence="9">
    <location>
        <begin position="75"/>
        <end position="263"/>
    </location>
</feature>
<evidence type="ECO:0000256" key="6">
    <source>
        <dbReference type="ARBA" id="ARBA00022989"/>
    </source>
</evidence>
<dbReference type="PROSITE" id="PS50928">
    <property type="entry name" value="ABC_TM1"/>
    <property type="match status" value="1"/>
</dbReference>
<evidence type="ECO:0000256" key="1">
    <source>
        <dbReference type="ARBA" id="ARBA00004429"/>
    </source>
</evidence>
<dbReference type="Pfam" id="PF00528">
    <property type="entry name" value="BPD_transp_1"/>
    <property type="match status" value="1"/>
</dbReference>
<name>A0A1H7YCB1_9HYPH</name>
<dbReference type="InterPro" id="IPR035906">
    <property type="entry name" value="MetI-like_sf"/>
</dbReference>
<evidence type="ECO:0000256" key="3">
    <source>
        <dbReference type="ARBA" id="ARBA00022475"/>
    </source>
</evidence>